<gene>
    <name evidence="1" type="ORF">CLOTH_05900</name>
</gene>
<dbReference type="OrthoDB" id="1684927at2"/>
<proteinExistence type="predicted"/>
<reference evidence="1 2" key="1">
    <citation type="submission" date="2017-03" db="EMBL/GenBank/DDBJ databases">
        <title>Genome sequence of Clostridium thermoalcaliphilum DSM 7309.</title>
        <authorList>
            <person name="Poehlein A."/>
            <person name="Daniel R."/>
        </authorList>
    </citation>
    <scope>NUCLEOTIDE SEQUENCE [LARGE SCALE GENOMIC DNA]</scope>
    <source>
        <strain evidence="1 2">DSM 7309</strain>
    </source>
</reference>
<dbReference type="Proteomes" id="UP000190140">
    <property type="component" value="Unassembled WGS sequence"/>
</dbReference>
<evidence type="ECO:0000313" key="2">
    <source>
        <dbReference type="Proteomes" id="UP000190140"/>
    </source>
</evidence>
<sequence>MKKFGSFSGKITMINDFLIDQSGMGLGCYKLMSVENDDGSIVNFVISPDTYFVDRVTVRVGDKVTGYYDANAPVPLIFPPQYRALVMVKNTPYQNVKVDYFNGELISSDNTLRLILSPYTMIVLENDQFFNRIPINRNLIVIYKASTKSIPAQTVPYKIIVMC</sequence>
<protein>
    <submittedName>
        <fullName evidence="1">Uncharacterized protein</fullName>
    </submittedName>
</protein>
<dbReference type="AlphaFoldDB" id="A0A1V4ICR7"/>
<organism evidence="1 2">
    <name type="scientific">Alkalithermobacter paradoxus</name>
    <dbReference type="NCBI Taxonomy" id="29349"/>
    <lineage>
        <taxon>Bacteria</taxon>
        <taxon>Bacillati</taxon>
        <taxon>Bacillota</taxon>
        <taxon>Clostridia</taxon>
        <taxon>Peptostreptococcales</taxon>
        <taxon>Tepidibacteraceae</taxon>
        <taxon>Alkalithermobacter</taxon>
    </lineage>
</organism>
<dbReference type="STRING" id="29349.CLOTH_05900"/>
<comment type="caution">
    <text evidence="1">The sequence shown here is derived from an EMBL/GenBank/DDBJ whole genome shotgun (WGS) entry which is preliminary data.</text>
</comment>
<evidence type="ECO:0000313" key="1">
    <source>
        <dbReference type="EMBL" id="OPJ57307.1"/>
    </source>
</evidence>
<keyword evidence="2" id="KW-1185">Reference proteome</keyword>
<dbReference type="EMBL" id="MZGW01000001">
    <property type="protein sequence ID" value="OPJ57307.1"/>
    <property type="molecule type" value="Genomic_DNA"/>
</dbReference>
<accession>A0A1V4ICR7</accession>
<name>A0A1V4ICR7_9FIRM</name>
<dbReference type="RefSeq" id="WP_079411036.1">
    <property type="nucleotide sequence ID" value="NZ_MZGW01000001.1"/>
</dbReference>